<dbReference type="PROSITE" id="PS50189">
    <property type="entry name" value="NTR"/>
    <property type="match status" value="1"/>
</dbReference>
<dbReference type="EMBL" id="KB030388">
    <property type="protein sequence ID" value="ELK17863.1"/>
    <property type="molecule type" value="Genomic_DNA"/>
</dbReference>
<organism evidence="5 6">
    <name type="scientific">Pteropus alecto</name>
    <name type="common">Black flying fox</name>
    <dbReference type="NCBI Taxonomy" id="9402"/>
    <lineage>
        <taxon>Eukaryota</taxon>
        <taxon>Metazoa</taxon>
        <taxon>Chordata</taxon>
        <taxon>Craniata</taxon>
        <taxon>Vertebrata</taxon>
        <taxon>Euteleostomi</taxon>
        <taxon>Mammalia</taxon>
        <taxon>Eutheria</taxon>
        <taxon>Laurasiatheria</taxon>
        <taxon>Chiroptera</taxon>
        <taxon>Yinpterochiroptera</taxon>
        <taxon>Pteropodoidea</taxon>
        <taxon>Pteropodidae</taxon>
        <taxon>Pteropodinae</taxon>
        <taxon>Pteropus</taxon>
    </lineage>
</organism>
<dbReference type="InterPro" id="IPR050473">
    <property type="entry name" value="A2M/Complement_sys"/>
</dbReference>
<dbReference type="Gene3D" id="2.60.40.690">
    <property type="entry name" value="Alpha-macroglobulin, receptor-binding domain"/>
    <property type="match status" value="1"/>
</dbReference>
<proteinExistence type="predicted"/>
<gene>
    <name evidence="5" type="ORF">PAL_GLEAN10002445</name>
</gene>
<dbReference type="InParanoid" id="L5L491"/>
<keyword evidence="6" id="KW-1185">Reference proteome</keyword>
<dbReference type="InterPro" id="IPR008993">
    <property type="entry name" value="TIMP-like_OB-fold"/>
</dbReference>
<dbReference type="STRING" id="9402.L5L491"/>
<keyword evidence="2" id="KW-0964">Secreted</keyword>
<dbReference type="InterPro" id="IPR018933">
    <property type="entry name" value="Netrin_module_non-TIMP"/>
</dbReference>
<dbReference type="SMART" id="SM01361">
    <property type="entry name" value="A2M_recep"/>
    <property type="match status" value="1"/>
</dbReference>
<evidence type="ECO:0000259" key="4">
    <source>
        <dbReference type="PROSITE" id="PS50189"/>
    </source>
</evidence>
<name>L5L491_PTEAL</name>
<reference evidence="6" key="1">
    <citation type="journal article" date="2013" name="Science">
        <title>Comparative analysis of bat genomes provides insight into the evolution of flight and immunity.</title>
        <authorList>
            <person name="Zhang G."/>
            <person name="Cowled C."/>
            <person name="Shi Z."/>
            <person name="Huang Z."/>
            <person name="Bishop-Lilly K.A."/>
            <person name="Fang X."/>
            <person name="Wynne J.W."/>
            <person name="Xiong Z."/>
            <person name="Baker M.L."/>
            <person name="Zhao W."/>
            <person name="Tachedjian M."/>
            <person name="Zhu Y."/>
            <person name="Zhou P."/>
            <person name="Jiang X."/>
            <person name="Ng J."/>
            <person name="Yang L."/>
            <person name="Wu L."/>
            <person name="Xiao J."/>
            <person name="Feng Y."/>
            <person name="Chen Y."/>
            <person name="Sun X."/>
            <person name="Zhang Y."/>
            <person name="Marsh G.A."/>
            <person name="Crameri G."/>
            <person name="Broder C.C."/>
            <person name="Frey K.G."/>
            <person name="Wang L.F."/>
            <person name="Wang J."/>
        </authorList>
    </citation>
    <scope>NUCLEOTIDE SEQUENCE [LARGE SCALE GENOMIC DNA]</scope>
</reference>
<evidence type="ECO:0000313" key="5">
    <source>
        <dbReference type="EMBL" id="ELK17863.1"/>
    </source>
</evidence>
<dbReference type="Proteomes" id="UP000010552">
    <property type="component" value="Unassembled WGS sequence"/>
</dbReference>
<dbReference type="SMART" id="SM00643">
    <property type="entry name" value="C345C"/>
    <property type="match status" value="1"/>
</dbReference>
<evidence type="ECO:0000256" key="2">
    <source>
        <dbReference type="ARBA" id="ARBA00022525"/>
    </source>
</evidence>
<keyword evidence="3" id="KW-1015">Disulfide bond</keyword>
<dbReference type="GO" id="GO:0005576">
    <property type="term" value="C:extracellular region"/>
    <property type="evidence" value="ECO:0007669"/>
    <property type="project" value="UniProtKB-SubCell"/>
</dbReference>
<evidence type="ECO:0000256" key="1">
    <source>
        <dbReference type="ARBA" id="ARBA00004613"/>
    </source>
</evidence>
<dbReference type="InterPro" id="IPR001134">
    <property type="entry name" value="Netrin_domain"/>
</dbReference>
<dbReference type="AlphaFoldDB" id="L5L491"/>
<sequence>MTIMEISLLTGFYPNQDDLKQLTSEVEMYAFQYETKTSSSDSTVVLYLEKLSHKEDTVLGFRVHKMLQAEFLQAAQVTIYDYYEPCEQGPLRVEGHTPPLAARRCSSFYNLPAERSDLRKICHKDVCRCAEELCPTPKKGSNQLKQEELQAVACESGMDFVYKARLETVEASASSPYIYYHMQLQVVIKSGTDSVTPLTMKKFVSHATCHNSLDLQEQETYLIMGQISDLWKVQSEYTYVLGKETFLMHWPADGDMGKKELRGQLEGFSEYLSTHGCKS</sequence>
<dbReference type="Pfam" id="PF01759">
    <property type="entry name" value="NTR"/>
    <property type="match status" value="1"/>
</dbReference>
<evidence type="ECO:0000313" key="6">
    <source>
        <dbReference type="Proteomes" id="UP000010552"/>
    </source>
</evidence>
<evidence type="ECO:0000256" key="3">
    <source>
        <dbReference type="ARBA" id="ARBA00023157"/>
    </source>
</evidence>
<dbReference type="SUPFAM" id="SSF49410">
    <property type="entry name" value="Alpha-macroglobulin receptor domain"/>
    <property type="match status" value="1"/>
</dbReference>
<dbReference type="Gene3D" id="2.40.50.120">
    <property type="match status" value="1"/>
</dbReference>
<accession>L5L491</accession>
<dbReference type="Pfam" id="PF07677">
    <property type="entry name" value="A2M_recep"/>
    <property type="match status" value="1"/>
</dbReference>
<dbReference type="InterPro" id="IPR036595">
    <property type="entry name" value="A-macroglobulin_rcpt-bd_sf"/>
</dbReference>
<dbReference type="InterPro" id="IPR009048">
    <property type="entry name" value="A-macroglobulin_rcpt-bd"/>
</dbReference>
<dbReference type="SUPFAM" id="SSF50242">
    <property type="entry name" value="TIMP-like"/>
    <property type="match status" value="1"/>
</dbReference>
<dbReference type="PANTHER" id="PTHR11412">
    <property type="entry name" value="MACROGLOBULIN / COMPLEMENT"/>
    <property type="match status" value="1"/>
</dbReference>
<feature type="domain" description="NTR" evidence="4">
    <location>
        <begin position="134"/>
        <end position="277"/>
    </location>
</feature>
<dbReference type="PANTHER" id="PTHR11412:SF111">
    <property type="entry name" value="VENOM FACTOR"/>
    <property type="match status" value="1"/>
</dbReference>
<protein>
    <submittedName>
        <fullName evidence="5">Complement C3</fullName>
    </submittedName>
</protein>
<comment type="subcellular location">
    <subcellularLocation>
        <location evidence="1">Secreted</location>
    </subcellularLocation>
</comment>